<keyword evidence="6" id="KW-0804">Transcription</keyword>
<sequence>MMGVDEKRLVPEVTNTVSTTQKRCVDCHTTSTPLWRGGPAGPRSLCNACGIRYRKKRRALLGISKAEAKKNKQKMKITSGSNGNTKSSNLGMEGSSLKMRLMALGRDLLQRPLAEEEQAAILLMALSCS</sequence>
<keyword evidence="13" id="KW-1185">Reference proteome</keyword>
<gene>
    <name evidence="12" type="ORF">RJ641_030581</name>
</gene>
<evidence type="ECO:0000256" key="8">
    <source>
        <dbReference type="ARBA" id="ARBA00037539"/>
    </source>
</evidence>
<dbReference type="AlphaFoldDB" id="A0AAN8VW60"/>
<dbReference type="PROSITE" id="PS50114">
    <property type="entry name" value="GATA_ZN_FINGER_2"/>
    <property type="match status" value="1"/>
</dbReference>
<reference evidence="12 13" key="1">
    <citation type="submission" date="2023-12" db="EMBL/GenBank/DDBJ databases">
        <title>A high-quality genome assembly for Dillenia turbinata (Dilleniales).</title>
        <authorList>
            <person name="Chanderbali A."/>
        </authorList>
    </citation>
    <scope>NUCLEOTIDE SEQUENCE [LARGE SCALE GENOMIC DNA]</scope>
    <source>
        <strain evidence="12">LSX21</strain>
        <tissue evidence="12">Leaf</tissue>
    </source>
</reference>
<evidence type="ECO:0000256" key="9">
    <source>
        <dbReference type="PROSITE-ProRule" id="PRU00094"/>
    </source>
</evidence>
<dbReference type="GO" id="GO:0043565">
    <property type="term" value="F:sequence-specific DNA binding"/>
    <property type="evidence" value="ECO:0007669"/>
    <property type="project" value="InterPro"/>
</dbReference>
<dbReference type="InterPro" id="IPR000679">
    <property type="entry name" value="Znf_GATA"/>
</dbReference>
<dbReference type="PANTHER" id="PTHR47172">
    <property type="entry name" value="OS01G0976800 PROTEIN"/>
    <property type="match status" value="1"/>
</dbReference>
<proteinExistence type="inferred from homology"/>
<evidence type="ECO:0000256" key="2">
    <source>
        <dbReference type="ARBA" id="ARBA00022771"/>
    </source>
</evidence>
<keyword evidence="5" id="KW-0238">DNA-binding</keyword>
<dbReference type="SMART" id="SM00401">
    <property type="entry name" value="ZnF_GATA"/>
    <property type="match status" value="1"/>
</dbReference>
<evidence type="ECO:0000256" key="1">
    <source>
        <dbReference type="ARBA" id="ARBA00022723"/>
    </source>
</evidence>
<dbReference type="InterPro" id="IPR013088">
    <property type="entry name" value="Znf_NHR/GATA"/>
</dbReference>
<evidence type="ECO:0000259" key="11">
    <source>
        <dbReference type="PROSITE" id="PS50114"/>
    </source>
</evidence>
<evidence type="ECO:0000256" key="3">
    <source>
        <dbReference type="ARBA" id="ARBA00022833"/>
    </source>
</evidence>
<keyword evidence="1" id="KW-0479">Metal-binding</keyword>
<keyword evidence="4" id="KW-0805">Transcription regulation</keyword>
<accession>A0AAN8VW60</accession>
<dbReference type="PROSITE" id="PS00344">
    <property type="entry name" value="GATA_ZN_FINGER_1"/>
    <property type="match status" value="1"/>
</dbReference>
<dbReference type="SUPFAM" id="SSF57716">
    <property type="entry name" value="Glucocorticoid receptor-like (DNA-binding domain)"/>
    <property type="match status" value="1"/>
</dbReference>
<dbReference type="GO" id="GO:0006355">
    <property type="term" value="P:regulation of DNA-templated transcription"/>
    <property type="evidence" value="ECO:0007669"/>
    <property type="project" value="InterPro"/>
</dbReference>
<evidence type="ECO:0000313" key="13">
    <source>
        <dbReference type="Proteomes" id="UP001370490"/>
    </source>
</evidence>
<feature type="region of interest" description="Disordered" evidence="10">
    <location>
        <begin position="71"/>
        <end position="92"/>
    </location>
</feature>
<evidence type="ECO:0000256" key="6">
    <source>
        <dbReference type="ARBA" id="ARBA00023163"/>
    </source>
</evidence>
<dbReference type="Gene3D" id="3.30.50.10">
    <property type="entry name" value="Erythroid Transcription Factor GATA-1, subunit A"/>
    <property type="match status" value="1"/>
</dbReference>
<comment type="similarity">
    <text evidence="7">Belongs to the type IV zinc-finger family. Class B subfamily.</text>
</comment>
<name>A0AAN8VW60_9MAGN</name>
<protein>
    <submittedName>
        <fullName evidence="12">Zinc finger, GATA-type</fullName>
    </submittedName>
</protein>
<dbReference type="GO" id="GO:0008270">
    <property type="term" value="F:zinc ion binding"/>
    <property type="evidence" value="ECO:0007669"/>
    <property type="project" value="UniProtKB-KW"/>
</dbReference>
<keyword evidence="3" id="KW-0862">Zinc</keyword>
<comment type="caution">
    <text evidence="12">The sequence shown here is derived from an EMBL/GenBank/DDBJ whole genome shotgun (WGS) entry which is preliminary data.</text>
</comment>
<evidence type="ECO:0000256" key="5">
    <source>
        <dbReference type="ARBA" id="ARBA00023125"/>
    </source>
</evidence>
<organism evidence="12 13">
    <name type="scientific">Dillenia turbinata</name>
    <dbReference type="NCBI Taxonomy" id="194707"/>
    <lineage>
        <taxon>Eukaryota</taxon>
        <taxon>Viridiplantae</taxon>
        <taxon>Streptophyta</taxon>
        <taxon>Embryophyta</taxon>
        <taxon>Tracheophyta</taxon>
        <taxon>Spermatophyta</taxon>
        <taxon>Magnoliopsida</taxon>
        <taxon>eudicotyledons</taxon>
        <taxon>Gunneridae</taxon>
        <taxon>Pentapetalae</taxon>
        <taxon>Dilleniales</taxon>
        <taxon>Dilleniaceae</taxon>
        <taxon>Dillenia</taxon>
    </lineage>
</organism>
<dbReference type="PANTHER" id="PTHR47172:SF6">
    <property type="entry name" value="GATA-TYPE DOMAIN-CONTAINING PROTEIN"/>
    <property type="match status" value="1"/>
</dbReference>
<feature type="compositionally biased region" description="Low complexity" evidence="10">
    <location>
        <begin position="76"/>
        <end position="89"/>
    </location>
</feature>
<feature type="domain" description="GATA-type" evidence="11">
    <location>
        <begin position="18"/>
        <end position="54"/>
    </location>
</feature>
<dbReference type="CDD" id="cd00202">
    <property type="entry name" value="ZnF_GATA"/>
    <property type="match status" value="1"/>
</dbReference>
<dbReference type="Proteomes" id="UP001370490">
    <property type="component" value="Unassembled WGS sequence"/>
</dbReference>
<evidence type="ECO:0000256" key="4">
    <source>
        <dbReference type="ARBA" id="ARBA00023015"/>
    </source>
</evidence>
<dbReference type="EMBL" id="JBAMMX010000005">
    <property type="protein sequence ID" value="KAK6941050.1"/>
    <property type="molecule type" value="Genomic_DNA"/>
</dbReference>
<keyword evidence="2 9" id="KW-0863">Zinc-finger</keyword>
<evidence type="ECO:0000313" key="12">
    <source>
        <dbReference type="EMBL" id="KAK6941050.1"/>
    </source>
</evidence>
<evidence type="ECO:0000256" key="7">
    <source>
        <dbReference type="ARBA" id="ARBA00024019"/>
    </source>
</evidence>
<evidence type="ECO:0000256" key="10">
    <source>
        <dbReference type="SAM" id="MobiDB-lite"/>
    </source>
</evidence>
<comment type="function">
    <text evidence="8">Transcriptional regulator that specifically binds 5'-GATA-3' or 5'-GAT-3' motifs within gene promoters.</text>
</comment>
<dbReference type="Pfam" id="PF00320">
    <property type="entry name" value="GATA"/>
    <property type="match status" value="1"/>
</dbReference>